<dbReference type="PANTHER" id="PTHR46580">
    <property type="entry name" value="SENSOR KINASE-RELATED"/>
    <property type="match status" value="1"/>
</dbReference>
<dbReference type="InterPro" id="IPR026444">
    <property type="entry name" value="Secre_tail"/>
</dbReference>
<dbReference type="InterPro" id="IPR028994">
    <property type="entry name" value="Integrin_alpha_N"/>
</dbReference>
<dbReference type="Gene3D" id="2.60.40.4070">
    <property type="match status" value="1"/>
</dbReference>
<gene>
    <name evidence="1" type="ORF">ENS31_15245</name>
</gene>
<dbReference type="EMBL" id="DSUJ01000012">
    <property type="protein sequence ID" value="HFI92872.1"/>
    <property type="molecule type" value="Genomic_DNA"/>
</dbReference>
<name>A0A7V2ZMX7_9BACT</name>
<proteinExistence type="predicted"/>
<organism evidence="1">
    <name type="scientific">Ignavibacterium album</name>
    <dbReference type="NCBI Taxonomy" id="591197"/>
    <lineage>
        <taxon>Bacteria</taxon>
        <taxon>Pseudomonadati</taxon>
        <taxon>Ignavibacteriota</taxon>
        <taxon>Ignavibacteria</taxon>
        <taxon>Ignavibacteriales</taxon>
        <taxon>Ignavibacteriaceae</taxon>
        <taxon>Ignavibacterium</taxon>
    </lineage>
</organism>
<evidence type="ECO:0000313" key="1">
    <source>
        <dbReference type="EMBL" id="HFI92872.1"/>
    </source>
</evidence>
<accession>A0A7V2ZMX7</accession>
<dbReference type="AlphaFoldDB" id="A0A7V2ZMX7"/>
<comment type="caution">
    <text evidence="1">The sequence shown here is derived from an EMBL/GenBank/DDBJ whole genome shotgun (WGS) entry which is preliminary data.</text>
</comment>
<sequence length="597" mass="67844">MRTVVIISHILLLTGLVVIQAGLTLGQEHKPYNAFNIEAELERFIERGGKVEEISTDVYRLTNRIGESKVYYFNSKGYVNENKEDINTTIINVWEIDTTMFAGMFTFWQKVQVANFLWSPLPIEDLNNNSRPELYGFTDVINPNIAGPVRIYERNLNGIYQSIFSYELPTAFVKGIADINNDGNKEIVILAIIDEDSTLYYYQVYKSDSTGDLPTSFDFLFYLDSLNVPFDLYQINDMKFGDWDNNRITDCVFTTAGIWDTTMCLIVEYREDINNFEKVFRFSSIYESDLSGFAVDDFDEDGKTELVISSGPGNVFVIENIDENEYSIINRFPFPIPNTYMQTMSKDIDGNGKSEFWIGGQDFQEGITAFQCYEAGGDNNYNAVARIELRYINSLSGSETIQAVDIDDDGKEELIINIGNVILILKFVGSPNNHQYELWFAKLGESTQPDAEFYPVAIADLDSDGKKDIVIPMTKYTPAVYYAFSYILKQDKTNGQSELQSLSDNIPIESVFTNPNPFNLESTISFYVKETSNVQIKIFDLLGKEINTLLNKELLPGNYNLSWKAKDNFGNSLPSGVYLIVLKTKNSIKTFKSVLLK</sequence>
<dbReference type="PANTHER" id="PTHR46580:SF4">
    <property type="entry name" value="ATP_GTP-BINDING PROTEIN"/>
    <property type="match status" value="1"/>
</dbReference>
<dbReference type="NCBIfam" id="TIGR04183">
    <property type="entry name" value="Por_Secre_tail"/>
    <property type="match status" value="1"/>
</dbReference>
<dbReference type="SUPFAM" id="SSF69318">
    <property type="entry name" value="Integrin alpha N-terminal domain"/>
    <property type="match status" value="1"/>
</dbReference>
<reference evidence="1" key="1">
    <citation type="journal article" date="2020" name="mSystems">
        <title>Genome- and Community-Level Interaction Insights into Carbon Utilization and Element Cycling Functions of Hydrothermarchaeota in Hydrothermal Sediment.</title>
        <authorList>
            <person name="Zhou Z."/>
            <person name="Liu Y."/>
            <person name="Xu W."/>
            <person name="Pan J."/>
            <person name="Luo Z.H."/>
            <person name="Li M."/>
        </authorList>
    </citation>
    <scope>NUCLEOTIDE SEQUENCE [LARGE SCALE GENOMIC DNA]</scope>
    <source>
        <strain evidence="1">SpSt-479</strain>
    </source>
</reference>
<protein>
    <submittedName>
        <fullName evidence="1">T9SS type A sorting domain-containing protein</fullName>
    </submittedName>
</protein>